<dbReference type="EMBL" id="VCAU01000154">
    <property type="protein sequence ID" value="KAF9883663.1"/>
    <property type="molecule type" value="Genomic_DNA"/>
</dbReference>
<evidence type="ECO:0000313" key="1">
    <source>
        <dbReference type="EMBL" id="KAF9883663.1"/>
    </source>
</evidence>
<accession>A0AAD4GPS4</accession>
<reference evidence="1" key="1">
    <citation type="journal article" date="2019" name="Beilstein J. Org. Chem.">
        <title>Nanangenines: drimane sesquiterpenoids as the dominant metabolite cohort of a novel Australian fungus, Aspergillus nanangensis.</title>
        <authorList>
            <person name="Lacey H.J."/>
            <person name="Gilchrist C.L.M."/>
            <person name="Crombie A."/>
            <person name="Kalaitzis J.A."/>
            <person name="Vuong D."/>
            <person name="Rutledge P.J."/>
            <person name="Turner P."/>
            <person name="Pitt J.I."/>
            <person name="Lacey E."/>
            <person name="Chooi Y.H."/>
            <person name="Piggott A.M."/>
        </authorList>
    </citation>
    <scope>NUCLEOTIDE SEQUENCE</scope>
    <source>
        <strain evidence="1">MST-FP2251</strain>
    </source>
</reference>
<gene>
    <name evidence="1" type="ORF">FE257_003097</name>
</gene>
<dbReference type="AlphaFoldDB" id="A0AAD4GPS4"/>
<comment type="caution">
    <text evidence="1">The sequence shown here is derived from an EMBL/GenBank/DDBJ whole genome shotgun (WGS) entry which is preliminary data.</text>
</comment>
<keyword evidence="2" id="KW-1185">Reference proteome</keyword>
<evidence type="ECO:0000313" key="2">
    <source>
        <dbReference type="Proteomes" id="UP001194746"/>
    </source>
</evidence>
<organism evidence="1 2">
    <name type="scientific">Aspergillus nanangensis</name>
    <dbReference type="NCBI Taxonomy" id="2582783"/>
    <lineage>
        <taxon>Eukaryota</taxon>
        <taxon>Fungi</taxon>
        <taxon>Dikarya</taxon>
        <taxon>Ascomycota</taxon>
        <taxon>Pezizomycotina</taxon>
        <taxon>Eurotiomycetes</taxon>
        <taxon>Eurotiomycetidae</taxon>
        <taxon>Eurotiales</taxon>
        <taxon>Aspergillaceae</taxon>
        <taxon>Aspergillus</taxon>
        <taxon>Aspergillus subgen. Circumdati</taxon>
    </lineage>
</organism>
<proteinExistence type="predicted"/>
<sequence length="65" mass="7409">MPPIITTSKKICQEHLPHLIKTTSHTVSQIYAYSREPGVVCMHEVTDMARFVEELKVPWKQISGS</sequence>
<dbReference type="Proteomes" id="UP001194746">
    <property type="component" value="Unassembled WGS sequence"/>
</dbReference>
<protein>
    <submittedName>
        <fullName evidence="1">Uncharacterized protein</fullName>
    </submittedName>
</protein>
<name>A0AAD4GPS4_ASPNN</name>
<reference evidence="1" key="2">
    <citation type="submission" date="2020-02" db="EMBL/GenBank/DDBJ databases">
        <authorList>
            <person name="Gilchrist C.L.M."/>
            <person name="Chooi Y.-H."/>
        </authorList>
    </citation>
    <scope>NUCLEOTIDE SEQUENCE</scope>
    <source>
        <strain evidence="1">MST-FP2251</strain>
    </source>
</reference>